<feature type="region of interest" description="Disordered" evidence="2">
    <location>
        <begin position="64"/>
        <end position="99"/>
    </location>
</feature>
<evidence type="ECO:0000259" key="3">
    <source>
        <dbReference type="SMART" id="SM00906"/>
    </source>
</evidence>
<proteinExistence type="predicted"/>
<dbReference type="CDD" id="cd12148">
    <property type="entry name" value="fungal_TF_MHR"/>
    <property type="match status" value="1"/>
</dbReference>
<dbReference type="InterPro" id="IPR050987">
    <property type="entry name" value="AtrR-like"/>
</dbReference>
<dbReference type="PANTHER" id="PTHR46910">
    <property type="entry name" value="TRANSCRIPTION FACTOR PDR1"/>
    <property type="match status" value="1"/>
</dbReference>
<keyword evidence="1" id="KW-0539">Nucleus</keyword>
<keyword evidence="5" id="KW-1185">Reference proteome</keyword>
<evidence type="ECO:0000256" key="1">
    <source>
        <dbReference type="ARBA" id="ARBA00023242"/>
    </source>
</evidence>
<name>A0ABR3JKX4_9AGAR</name>
<dbReference type="Proteomes" id="UP001556367">
    <property type="component" value="Unassembled WGS sequence"/>
</dbReference>
<dbReference type="InterPro" id="IPR007219">
    <property type="entry name" value="XnlR_reg_dom"/>
</dbReference>
<evidence type="ECO:0000313" key="5">
    <source>
        <dbReference type="Proteomes" id="UP001556367"/>
    </source>
</evidence>
<dbReference type="EMBL" id="JASNQZ010000006">
    <property type="protein sequence ID" value="KAL0956386.1"/>
    <property type="molecule type" value="Genomic_DNA"/>
</dbReference>
<feature type="domain" description="Xylanolytic transcriptional activator regulatory" evidence="3">
    <location>
        <begin position="305"/>
        <end position="378"/>
    </location>
</feature>
<comment type="caution">
    <text evidence="4">The sequence shown here is derived from an EMBL/GenBank/DDBJ whole genome shotgun (WGS) entry which is preliminary data.</text>
</comment>
<dbReference type="Pfam" id="PF04082">
    <property type="entry name" value="Fungal_trans"/>
    <property type="match status" value="1"/>
</dbReference>
<evidence type="ECO:0000313" key="4">
    <source>
        <dbReference type="EMBL" id="KAL0956386.1"/>
    </source>
</evidence>
<accession>A0ABR3JKX4</accession>
<dbReference type="PANTHER" id="PTHR46910:SF38">
    <property type="entry name" value="ZN(2)-C6 FUNGAL-TYPE DOMAIN-CONTAINING PROTEIN"/>
    <property type="match status" value="1"/>
</dbReference>
<sequence length="542" mass="61904">MSDKKRTVKGPNYVEELEAQVKKLKGMLLKVRHERYLTDCLFDPHLLVIVKLDPNALQDDEELDVYSPDSSHSNLKERSPSVPSTLPRIPIPLPADSPDTKDIVVEGDHEHVKLAESMHNLSLHRAGDRFFGKSSGFMLLHAAIKVKRDYAGQQQTEIKPVEFKRPEIWNLEPWEADAITKDEMFDYVFPDDDLLDDLIDIFFEKINLYIPLLHRASFERLVEEGLHLQDRWFASVLLAVCALASRYSDDPRVMMGGSELSSGWRWFSQIQVLRQSFLNIPSLFELQFYALAVVYYHGSSNPQASWVMIGLGIRYAQEVGAHRRKDKERGPTVHGELLKRAVWLLLLMDRMVSSFVGRPCAIQDEDFDLDLPIEVDDEYWEHSDPKQAFTQPPGKPCRVTAFILALKLCEVLASALRTIYSTNVTKLFAGLATPNWEQRIVSELDSVLNKWVDSVPDYLRWDPVREDPVFFHLSANIFSMYYYTQILVHRPFITAVQGSTSLSFASLAICTNSARACCHLLDTQRRRGPLSPLPTTQASLIL</sequence>
<dbReference type="SMART" id="SM00906">
    <property type="entry name" value="Fungal_trans"/>
    <property type="match status" value="1"/>
</dbReference>
<evidence type="ECO:0000256" key="2">
    <source>
        <dbReference type="SAM" id="MobiDB-lite"/>
    </source>
</evidence>
<reference evidence="5" key="1">
    <citation type="submission" date="2024-06" db="EMBL/GenBank/DDBJ databases">
        <title>Multi-omics analyses provide insights into the biosynthesis of the anticancer antibiotic pleurotin in Hohenbuehelia grisea.</title>
        <authorList>
            <person name="Weaver J.A."/>
            <person name="Alberti F."/>
        </authorList>
    </citation>
    <scope>NUCLEOTIDE SEQUENCE [LARGE SCALE GENOMIC DNA]</scope>
    <source>
        <strain evidence="5">T-177</strain>
    </source>
</reference>
<gene>
    <name evidence="4" type="ORF">HGRIS_002533</name>
</gene>
<protein>
    <recommendedName>
        <fullName evidence="3">Xylanolytic transcriptional activator regulatory domain-containing protein</fullName>
    </recommendedName>
</protein>
<organism evidence="4 5">
    <name type="scientific">Hohenbuehelia grisea</name>
    <dbReference type="NCBI Taxonomy" id="104357"/>
    <lineage>
        <taxon>Eukaryota</taxon>
        <taxon>Fungi</taxon>
        <taxon>Dikarya</taxon>
        <taxon>Basidiomycota</taxon>
        <taxon>Agaricomycotina</taxon>
        <taxon>Agaricomycetes</taxon>
        <taxon>Agaricomycetidae</taxon>
        <taxon>Agaricales</taxon>
        <taxon>Pleurotineae</taxon>
        <taxon>Pleurotaceae</taxon>
        <taxon>Hohenbuehelia</taxon>
    </lineage>
</organism>